<dbReference type="EMBL" id="MU806725">
    <property type="protein sequence ID" value="KAJ3833309.1"/>
    <property type="molecule type" value="Genomic_DNA"/>
</dbReference>
<comment type="caution">
    <text evidence="3">The sequence shown here is derived from an EMBL/GenBank/DDBJ whole genome shotgun (WGS) entry which is preliminary data.</text>
</comment>
<sequence length="246" mass="28382">MTVPFPRDHGPPVAFPPGFKLGNFKGDLELKYQRRDVYAYGKERTFKEKIKDIQKRISWAQKIGPYRDGRRRKFKLLSDRLIKTSEGSKVDNEDKKLLNIYDILLPHPGIDLTKGVIKHQIQWLKEHLEKEPQLFQLESSHYQAILDRLENFQPEPNDMIDIGLADPEHDGTCYLPEFGWYTDISQEAEEARAKAREARRVKAAEQAEAEREARKAKLVSAETRQLLAKLTRGKSNSEASGSRTSH</sequence>
<evidence type="ECO:0000256" key="1">
    <source>
        <dbReference type="SAM" id="Coils"/>
    </source>
</evidence>
<gene>
    <name evidence="3" type="ORF">F5878DRAFT_412795</name>
</gene>
<feature type="compositionally biased region" description="Polar residues" evidence="2">
    <location>
        <begin position="233"/>
        <end position="246"/>
    </location>
</feature>
<evidence type="ECO:0000256" key="2">
    <source>
        <dbReference type="SAM" id="MobiDB-lite"/>
    </source>
</evidence>
<protein>
    <submittedName>
        <fullName evidence="3">Uncharacterized protein</fullName>
    </submittedName>
</protein>
<reference evidence="3" key="1">
    <citation type="submission" date="2022-08" db="EMBL/GenBank/DDBJ databases">
        <authorList>
            <consortium name="DOE Joint Genome Institute"/>
            <person name="Min B."/>
            <person name="Riley R."/>
            <person name="Sierra-Patev S."/>
            <person name="Naranjo-Ortiz M."/>
            <person name="Looney B."/>
            <person name="Konkel Z."/>
            <person name="Slot J.C."/>
            <person name="Sakamoto Y."/>
            <person name="Steenwyk J.L."/>
            <person name="Rokas A."/>
            <person name="Carro J."/>
            <person name="Camarero S."/>
            <person name="Ferreira P."/>
            <person name="Molpeceres G."/>
            <person name="Ruiz-Duenas F.J."/>
            <person name="Serrano A."/>
            <person name="Henrissat B."/>
            <person name="Drula E."/>
            <person name="Hughes K.W."/>
            <person name="Mata J.L."/>
            <person name="Ishikawa N.K."/>
            <person name="Vargas-Isla R."/>
            <person name="Ushijima S."/>
            <person name="Smith C.A."/>
            <person name="Ahrendt S."/>
            <person name="Andreopoulos W."/>
            <person name="He G."/>
            <person name="Labutti K."/>
            <person name="Lipzen A."/>
            <person name="Ng V."/>
            <person name="Sandor L."/>
            <person name="Barry K."/>
            <person name="Martinez A.T."/>
            <person name="Xiao Y."/>
            <person name="Gibbons J.G."/>
            <person name="Terashima K."/>
            <person name="Hibbett D.S."/>
            <person name="Grigoriev I.V."/>
        </authorList>
    </citation>
    <scope>NUCLEOTIDE SEQUENCE</scope>
    <source>
        <strain evidence="3">TFB9207</strain>
    </source>
</reference>
<dbReference type="AlphaFoldDB" id="A0AA38U6P2"/>
<keyword evidence="1" id="KW-0175">Coiled coil</keyword>
<organism evidence="3 4">
    <name type="scientific">Lentinula raphanica</name>
    <dbReference type="NCBI Taxonomy" id="153919"/>
    <lineage>
        <taxon>Eukaryota</taxon>
        <taxon>Fungi</taxon>
        <taxon>Dikarya</taxon>
        <taxon>Basidiomycota</taxon>
        <taxon>Agaricomycotina</taxon>
        <taxon>Agaricomycetes</taxon>
        <taxon>Agaricomycetidae</taxon>
        <taxon>Agaricales</taxon>
        <taxon>Marasmiineae</taxon>
        <taxon>Omphalotaceae</taxon>
        <taxon>Lentinula</taxon>
    </lineage>
</organism>
<dbReference type="Proteomes" id="UP001163846">
    <property type="component" value="Unassembled WGS sequence"/>
</dbReference>
<proteinExistence type="predicted"/>
<name>A0AA38U6P2_9AGAR</name>
<accession>A0AA38U6P2</accession>
<evidence type="ECO:0000313" key="3">
    <source>
        <dbReference type="EMBL" id="KAJ3833309.1"/>
    </source>
</evidence>
<feature type="coiled-coil region" evidence="1">
    <location>
        <begin position="181"/>
        <end position="224"/>
    </location>
</feature>
<feature type="region of interest" description="Disordered" evidence="2">
    <location>
        <begin position="227"/>
        <end position="246"/>
    </location>
</feature>
<keyword evidence="4" id="KW-1185">Reference proteome</keyword>
<evidence type="ECO:0000313" key="4">
    <source>
        <dbReference type="Proteomes" id="UP001163846"/>
    </source>
</evidence>